<evidence type="ECO:0000313" key="1">
    <source>
        <dbReference type="EMBL" id="TLS38829.1"/>
    </source>
</evidence>
<dbReference type="InterPro" id="IPR021415">
    <property type="entry name" value="SAV0927-like"/>
</dbReference>
<dbReference type="OrthoDB" id="2381902at2"/>
<name>A0A5R9F8H6_9BACL</name>
<sequence>MSEERIYLYDDKESTETRFVCFMGSNHRFDLGILKTDRYYGKYLVFDIQGGRFAIIGNDDLNEPGYLEHAYKLNEEDAEELRSFLQEVIT</sequence>
<keyword evidence="2" id="KW-1185">Reference proteome</keyword>
<organism evidence="1 2">
    <name type="scientific">Exobacillus caeni</name>
    <dbReference type="NCBI Taxonomy" id="2574798"/>
    <lineage>
        <taxon>Bacteria</taxon>
        <taxon>Bacillati</taxon>
        <taxon>Bacillota</taxon>
        <taxon>Bacilli</taxon>
        <taxon>Bacillales</taxon>
        <taxon>Guptibacillaceae</taxon>
        <taxon>Exobacillus</taxon>
    </lineage>
</organism>
<evidence type="ECO:0000313" key="2">
    <source>
        <dbReference type="Proteomes" id="UP000308230"/>
    </source>
</evidence>
<comment type="caution">
    <text evidence="1">The sequence shown here is derived from an EMBL/GenBank/DDBJ whole genome shotgun (WGS) entry which is preliminary data.</text>
</comment>
<proteinExistence type="predicted"/>
<protein>
    <submittedName>
        <fullName evidence="1">DUF3055 domain-containing protein</fullName>
    </submittedName>
</protein>
<dbReference type="AlphaFoldDB" id="A0A5R9F8H6"/>
<dbReference type="Pfam" id="PF11256">
    <property type="entry name" value="SAV0927-like"/>
    <property type="match status" value="1"/>
</dbReference>
<dbReference type="RefSeq" id="WP_138122065.1">
    <property type="nucleotide sequence ID" value="NZ_SWLG01000001.1"/>
</dbReference>
<dbReference type="EMBL" id="SWLG01000001">
    <property type="protein sequence ID" value="TLS38829.1"/>
    <property type="molecule type" value="Genomic_DNA"/>
</dbReference>
<gene>
    <name evidence="1" type="ORF">FCL54_00490</name>
</gene>
<dbReference type="Proteomes" id="UP000308230">
    <property type="component" value="Unassembled WGS sequence"/>
</dbReference>
<accession>A0A5R9F8H6</accession>
<reference evidence="1 2" key="1">
    <citation type="submission" date="2019-04" db="EMBL/GenBank/DDBJ databases">
        <title>Bacillus caeni sp. nov., a bacterium isolated from mangrove sediment.</title>
        <authorList>
            <person name="Huang H."/>
            <person name="Mo K."/>
            <person name="Hu Y."/>
        </authorList>
    </citation>
    <scope>NUCLEOTIDE SEQUENCE [LARGE SCALE GENOMIC DNA]</scope>
    <source>
        <strain evidence="1 2">HB172195</strain>
    </source>
</reference>